<comment type="caution">
    <text evidence="1">The sequence shown here is derived from an EMBL/GenBank/DDBJ whole genome shotgun (WGS) entry which is preliminary data.</text>
</comment>
<organism evidence="1 2">
    <name type="scientific">Citrus sinensis</name>
    <name type="common">Sweet orange</name>
    <name type="synonym">Citrus aurantium var. sinensis</name>
    <dbReference type="NCBI Taxonomy" id="2711"/>
    <lineage>
        <taxon>Eukaryota</taxon>
        <taxon>Viridiplantae</taxon>
        <taxon>Streptophyta</taxon>
        <taxon>Embryophyta</taxon>
        <taxon>Tracheophyta</taxon>
        <taxon>Spermatophyta</taxon>
        <taxon>Magnoliopsida</taxon>
        <taxon>eudicotyledons</taxon>
        <taxon>Gunneridae</taxon>
        <taxon>Pentapetalae</taxon>
        <taxon>rosids</taxon>
        <taxon>malvids</taxon>
        <taxon>Sapindales</taxon>
        <taxon>Rutaceae</taxon>
        <taxon>Aurantioideae</taxon>
        <taxon>Citrus</taxon>
    </lineage>
</organism>
<name>A0ACB8LZQ4_CITSI</name>
<reference evidence="2" key="1">
    <citation type="journal article" date="2023" name="Hortic. Res.">
        <title>A chromosome-level phased genome enabling allele-level studies in sweet orange: a case study on citrus Huanglongbing tolerance.</title>
        <authorList>
            <person name="Wu B."/>
            <person name="Yu Q."/>
            <person name="Deng Z."/>
            <person name="Duan Y."/>
            <person name="Luo F."/>
            <person name="Gmitter F. Jr."/>
        </authorList>
    </citation>
    <scope>NUCLEOTIDE SEQUENCE [LARGE SCALE GENOMIC DNA]</scope>
    <source>
        <strain evidence="2">cv. Valencia</strain>
    </source>
</reference>
<proteinExistence type="predicted"/>
<sequence>MPPRKARDAHTTTYNQENVSKDESLASMTARIDMLAAQMARIAELLDERHRTPEREDKSSGSFANPFSGRSGRPEELLDWINAIEEVFEYKEVPENKLVSLAATRFHGRAAAWWQQTKLTRIRQGKKKIDSWEKFKKHLRGAFLPHNYAKLLYQQLQNLRQGNRSVDDYTTEFHWLVARNDLTEIEEQQVSRYIGGLRSQFQDQLNLLDPYSVSEAHQQALQLEKQFSRRTNDSSFRGARSVVRDNSNPTSQFRNFTPPNPPNKTSKSSEIGQSSKTQSSGLGLRCFNCGENGHRMTECKKGGKYGKGLFVGTEESEDYQEEETEEFTVEPTFDSSGSAQSVEEHGDSGPMLIVNRAFFTPKGQDKDKWLRQNIFQTTYTIGGKVCRMVIDSGSCKNVISEEAITKLNLKTEPHQTPYKLTWLKKGNQVTVLKRCLVSLSIGSIYKDKIWCDVVAMDACHLLLGRPWQYDRNVAHDGKRNTYNFMFNNTKIVLLPNKEFTLQQDLGNYLLGKKQFIDVVAETKRVYILLGKESNGDSKILEAVTHILAEFQDLFPNELPQGLPHLRDIQHQIDLVPGSTLLNRPHYRMSPTEHEELRRQVEELLEKGFIRESFSPCAVLALLTPKKDDDLLDQLSGATIFTKLDLKSGYHQIRIRPGDEWKTAFKIREGLYEWLVMPFGLSNAPSTFMRVMNQVLRPFIGKFVVVYFDDMLIYSTSHELHLQHLREVLLALRATSLYTAVNKCIFLTEKVLFLGYVVSKDGISVDQSKVDAIRDWPQLTTLSATRSFHGLAFFYRRFIPHFSTIMAPITDCMKGGQFSWTEAATQAFKIIKEKLITAPVLALPDFSLTFEIHCDASKVGIGAVLSQQGKPIAYFSEKLNGAKAHYSTYDVEFYAVVQALKHWRHYLIHKDFVLYTDHAALKYLNSQDKLSHRHAMWTAFLQQFTFVVKHTSGESNRAAYALSRRTSLLTHMHNQVLGFDTFRELYASDPYFAPILEDVVAGFRSDYHLHDEFLFKSNQLCVPDSSLRLKIISELHNEGHMGRDKTLALIANTYFWPTMRREVYHDVETYRICQVSKGAATNAGLYMPLPIPTQPWADISMDFVLGLPRTQRGMDSIFVVVDRFSKMAHFIACKKTTDALTVARLFFKEVYRLHGLPSSIVSDRDTRFLSHFWKTLWKLTNTRLNFSSAYHSQTDGQTEVVNRSLGNHLRSLVGDNLKMWDQKLYQVEFTYNRAIHETTQESLKQTTEGYKIMADKKRRALEFQVGDLVWAILTKDRFSVGEYNKLSASKIGPLEIIEKINPNAYRLQLPSHIRTADVFNVKHLIPYRSDHDEDVIADNSNSRANSLHPGGNDEE</sequence>
<keyword evidence="1" id="KW-0540">Nuclease</keyword>
<dbReference type="EMBL" id="CM039172">
    <property type="protein sequence ID" value="KAH9778714.1"/>
    <property type="molecule type" value="Genomic_DNA"/>
</dbReference>
<evidence type="ECO:0000313" key="1">
    <source>
        <dbReference type="EMBL" id="KAH9778714.1"/>
    </source>
</evidence>
<gene>
    <name evidence="1" type="ORF">KPL71_007434</name>
</gene>
<evidence type="ECO:0000313" key="2">
    <source>
        <dbReference type="Proteomes" id="UP000829398"/>
    </source>
</evidence>
<keyword evidence="1" id="KW-0255">Endonuclease</keyword>
<dbReference type="Proteomes" id="UP000829398">
    <property type="component" value="Chromosome 3"/>
</dbReference>
<keyword evidence="2" id="KW-1185">Reference proteome</keyword>
<protein>
    <submittedName>
        <fullName evidence="1">Endonuclease</fullName>
    </submittedName>
</protein>
<keyword evidence="1" id="KW-0378">Hydrolase</keyword>
<accession>A0ACB8LZQ4</accession>